<keyword evidence="1" id="KW-0472">Membrane</keyword>
<reference evidence="3" key="1">
    <citation type="journal article" date="2019" name="Int. J. Syst. Evol. Microbiol.">
        <title>The Global Catalogue of Microorganisms (GCM) 10K type strain sequencing project: providing services to taxonomists for standard genome sequencing and annotation.</title>
        <authorList>
            <consortium name="The Broad Institute Genomics Platform"/>
            <consortium name="The Broad Institute Genome Sequencing Center for Infectious Disease"/>
            <person name="Wu L."/>
            <person name="Ma J."/>
        </authorList>
    </citation>
    <scope>NUCLEOTIDE SEQUENCE [LARGE SCALE GENOMIC DNA]</scope>
    <source>
        <strain evidence="3">KACC 12507</strain>
    </source>
</reference>
<keyword evidence="1" id="KW-0812">Transmembrane</keyword>
<keyword evidence="3" id="KW-1185">Reference proteome</keyword>
<dbReference type="Proteomes" id="UP001595897">
    <property type="component" value="Unassembled WGS sequence"/>
</dbReference>
<name>A0ABV9LQE1_9ALTE</name>
<dbReference type="EMBL" id="JBHSGU010000001">
    <property type="protein sequence ID" value="MFC4698722.1"/>
    <property type="molecule type" value="Genomic_DNA"/>
</dbReference>
<feature type="transmembrane region" description="Helical" evidence="1">
    <location>
        <begin position="211"/>
        <end position="231"/>
    </location>
</feature>
<evidence type="ECO:0000313" key="2">
    <source>
        <dbReference type="EMBL" id="MFC4698722.1"/>
    </source>
</evidence>
<evidence type="ECO:0000256" key="1">
    <source>
        <dbReference type="SAM" id="Phobius"/>
    </source>
</evidence>
<evidence type="ECO:0000313" key="3">
    <source>
        <dbReference type="Proteomes" id="UP001595897"/>
    </source>
</evidence>
<gene>
    <name evidence="2" type="ORF">ACFO4O_00925</name>
</gene>
<feature type="transmembrane region" description="Helical" evidence="1">
    <location>
        <begin position="61"/>
        <end position="79"/>
    </location>
</feature>
<comment type="caution">
    <text evidence="2">The sequence shown here is derived from an EMBL/GenBank/DDBJ whole genome shotgun (WGS) entry which is preliminary data.</text>
</comment>
<accession>A0ABV9LQE1</accession>
<feature type="transmembrane region" description="Helical" evidence="1">
    <location>
        <begin position="36"/>
        <end position="55"/>
    </location>
</feature>
<feature type="transmembrane region" description="Helical" evidence="1">
    <location>
        <begin position="145"/>
        <end position="166"/>
    </location>
</feature>
<sequence length="235" mass="25737">MTPTTTVTAHSSTCNSTSIFGQWLTNAWTLFKQAPFTLIVLVIASMIISGVFQAIPGALGILVSKYVGAMLIFVMWPMLDQIKRTKRLSFKNLGHYSGWKYMPIMALLFMLPFAVNVLTASMILGDSAMDLMFNGNIANVSATQMGLIFASGAIPLVLLSFVAPLIMLGNQTMVDATCKGLQMFAKAHKPMLIVLAIQMLSLFFAPHTFALSALLVAPLMLCLNYQAFHYLRAEK</sequence>
<feature type="transmembrane region" description="Helical" evidence="1">
    <location>
        <begin position="100"/>
        <end position="125"/>
    </location>
</feature>
<protein>
    <submittedName>
        <fullName evidence="2">Uncharacterized protein</fullName>
    </submittedName>
</protein>
<dbReference type="RefSeq" id="WP_382405359.1">
    <property type="nucleotide sequence ID" value="NZ_JBHSGU010000001.1"/>
</dbReference>
<organism evidence="2 3">
    <name type="scientific">Glaciecola siphonariae</name>
    <dbReference type="NCBI Taxonomy" id="521012"/>
    <lineage>
        <taxon>Bacteria</taxon>
        <taxon>Pseudomonadati</taxon>
        <taxon>Pseudomonadota</taxon>
        <taxon>Gammaproteobacteria</taxon>
        <taxon>Alteromonadales</taxon>
        <taxon>Alteromonadaceae</taxon>
        <taxon>Glaciecola</taxon>
    </lineage>
</organism>
<proteinExistence type="predicted"/>
<keyword evidence="1" id="KW-1133">Transmembrane helix</keyword>